<dbReference type="SUPFAM" id="SSF51445">
    <property type="entry name" value="(Trans)glycosidases"/>
    <property type="match status" value="1"/>
</dbReference>
<feature type="signal peptide" evidence="1">
    <location>
        <begin position="1"/>
        <end position="24"/>
    </location>
</feature>
<protein>
    <recommendedName>
        <fullName evidence="2">DUF4434 domain-containing protein</fullName>
    </recommendedName>
</protein>
<dbReference type="InterPro" id="IPR027849">
    <property type="entry name" value="DUF4434"/>
</dbReference>
<dbReference type="Pfam" id="PF14488">
    <property type="entry name" value="DUF4434"/>
    <property type="match status" value="1"/>
</dbReference>
<feature type="chain" id="PRO_5046261895" description="DUF4434 domain-containing protein" evidence="1">
    <location>
        <begin position="25"/>
        <end position="376"/>
    </location>
</feature>
<organism evidence="3 4">
    <name type="scientific">Parapedobacter defluvii</name>
    <dbReference type="NCBI Taxonomy" id="2045106"/>
    <lineage>
        <taxon>Bacteria</taxon>
        <taxon>Pseudomonadati</taxon>
        <taxon>Bacteroidota</taxon>
        <taxon>Sphingobacteriia</taxon>
        <taxon>Sphingobacteriales</taxon>
        <taxon>Sphingobacteriaceae</taxon>
        <taxon>Parapedobacter</taxon>
    </lineage>
</organism>
<dbReference type="InterPro" id="IPR017853">
    <property type="entry name" value="GH"/>
</dbReference>
<comment type="caution">
    <text evidence="3">The sequence shown here is derived from an EMBL/GenBank/DDBJ whole genome shotgun (WGS) entry which is preliminary data.</text>
</comment>
<name>A0ABQ1LUL4_9SPHI</name>
<proteinExistence type="predicted"/>
<evidence type="ECO:0000259" key="2">
    <source>
        <dbReference type="Pfam" id="PF14488"/>
    </source>
</evidence>
<evidence type="ECO:0000313" key="3">
    <source>
        <dbReference type="EMBL" id="GGC30158.1"/>
    </source>
</evidence>
<dbReference type="EMBL" id="BMIK01000007">
    <property type="protein sequence ID" value="GGC30158.1"/>
    <property type="molecule type" value="Genomic_DNA"/>
</dbReference>
<feature type="domain" description="DUF4434" evidence="2">
    <location>
        <begin position="33"/>
        <end position="273"/>
    </location>
</feature>
<dbReference type="RefSeq" id="WP_188750736.1">
    <property type="nucleotide sequence ID" value="NZ_BMIK01000007.1"/>
</dbReference>
<dbReference type="Proteomes" id="UP000597338">
    <property type="component" value="Unassembled WGS sequence"/>
</dbReference>
<gene>
    <name evidence="3" type="ORF">GCM10011386_22710</name>
</gene>
<accession>A0ABQ1LUL4</accession>
<reference evidence="4" key="1">
    <citation type="journal article" date="2019" name="Int. J. Syst. Evol. Microbiol.">
        <title>The Global Catalogue of Microorganisms (GCM) 10K type strain sequencing project: providing services to taxonomists for standard genome sequencing and annotation.</title>
        <authorList>
            <consortium name="The Broad Institute Genomics Platform"/>
            <consortium name="The Broad Institute Genome Sequencing Center for Infectious Disease"/>
            <person name="Wu L."/>
            <person name="Ma J."/>
        </authorList>
    </citation>
    <scope>NUCLEOTIDE SEQUENCE [LARGE SCALE GENOMIC DNA]</scope>
    <source>
        <strain evidence="4">CGMCC 1.15342</strain>
    </source>
</reference>
<keyword evidence="1" id="KW-0732">Signal</keyword>
<keyword evidence="4" id="KW-1185">Reference proteome</keyword>
<sequence>MMLRKKIGGVWLLCALLIVQPSCGSEKGDTARKNETDVLELIYSVADELDMKVICDIDLRGGDLYRKKSVAELTAKSDRYIEEYHKKYGNHDSFWGWYLNNEINPIENDDLEQSAYWRTIWKSIVDKCHQVAPQSKVTISPFFLLDKQSLRGFKYLEPKEYEEWWYHTMKDAGIDILMLQDSGAEHLSFFTIEDRRPFFEAFANACRKAGKEFWLNVETGQVVARDWAHALQMEKDFQRAWAFTEIDWLKQKLELAAEYGTGIVNWGYYPLMNPMEEHSSLTIQNIDGQEVDLSKRKANYEAYQAYLEMVPEDPGAGKLTRPKLNGTLWFLPSGIEEKDLKDVVRQEIMNQKALGFEFLWICNTPDHFDATAVGGN</sequence>
<dbReference type="Gene3D" id="3.20.20.80">
    <property type="entry name" value="Glycosidases"/>
    <property type="match status" value="1"/>
</dbReference>
<evidence type="ECO:0000256" key="1">
    <source>
        <dbReference type="SAM" id="SignalP"/>
    </source>
</evidence>
<evidence type="ECO:0000313" key="4">
    <source>
        <dbReference type="Proteomes" id="UP000597338"/>
    </source>
</evidence>